<dbReference type="EMBL" id="BNJQ01000007">
    <property type="protein sequence ID" value="GHP04135.1"/>
    <property type="molecule type" value="Genomic_DNA"/>
</dbReference>
<evidence type="ECO:0000313" key="1">
    <source>
        <dbReference type="EMBL" id="GHP04135.1"/>
    </source>
</evidence>
<evidence type="ECO:0000313" key="2">
    <source>
        <dbReference type="Proteomes" id="UP000660262"/>
    </source>
</evidence>
<proteinExistence type="predicted"/>
<name>A0A830HAX6_9CHLO</name>
<gene>
    <name evidence="1" type="ORF">PPROV_000288900</name>
</gene>
<comment type="caution">
    <text evidence="1">The sequence shown here is derived from an EMBL/GenBank/DDBJ whole genome shotgun (WGS) entry which is preliminary data.</text>
</comment>
<reference evidence="1" key="1">
    <citation type="submission" date="2020-10" db="EMBL/GenBank/DDBJ databases">
        <title>Unveiling of a novel bifunctional photoreceptor, Dualchrome1, isolated from a cosmopolitan green alga.</title>
        <authorList>
            <person name="Suzuki S."/>
            <person name="Kawachi M."/>
        </authorList>
    </citation>
    <scope>NUCLEOTIDE SEQUENCE</scope>
    <source>
        <strain evidence="1">NIES 2893</strain>
    </source>
</reference>
<keyword evidence="2" id="KW-1185">Reference proteome</keyword>
<organism evidence="1 2">
    <name type="scientific">Pycnococcus provasolii</name>
    <dbReference type="NCBI Taxonomy" id="41880"/>
    <lineage>
        <taxon>Eukaryota</taxon>
        <taxon>Viridiplantae</taxon>
        <taxon>Chlorophyta</taxon>
        <taxon>Pseudoscourfieldiophyceae</taxon>
        <taxon>Pseudoscourfieldiales</taxon>
        <taxon>Pycnococcaceae</taxon>
        <taxon>Pycnococcus</taxon>
    </lineage>
</organism>
<dbReference type="Proteomes" id="UP000660262">
    <property type="component" value="Unassembled WGS sequence"/>
</dbReference>
<protein>
    <submittedName>
        <fullName evidence="1">Uncharacterized protein</fullName>
    </submittedName>
</protein>
<accession>A0A830HAX6</accession>
<sequence>MREYKNLRTHGDLAPAANIHFEDKAKHLRKMLAGRFYNAKPVGEDCGEATPYCSLMNTLKIAVNDQAQTQFPMFLVDAKISASAIGTFSNTNPIAVHIDGGGTARRVARVAAVAGS</sequence>
<dbReference type="AlphaFoldDB" id="A0A830HAX6"/>